<reference evidence="6 7" key="1">
    <citation type="submission" date="2019-03" db="EMBL/GenBank/DDBJ databases">
        <title>Genomic Encyclopedia of Type Strains, Phase III (KMG-III): the genomes of soil and plant-associated and newly described type strains.</title>
        <authorList>
            <person name="Whitman W."/>
        </authorList>
    </citation>
    <scope>NUCLEOTIDE SEQUENCE [LARGE SCALE GENOMIC DNA]</scope>
    <source>
        <strain evidence="6 7">CGMCC 1.7660</strain>
    </source>
</reference>
<evidence type="ECO:0000259" key="4">
    <source>
        <dbReference type="Pfam" id="PF25954"/>
    </source>
</evidence>
<evidence type="ECO:0000259" key="5">
    <source>
        <dbReference type="Pfam" id="PF25989"/>
    </source>
</evidence>
<dbReference type="PANTHER" id="PTHR30469">
    <property type="entry name" value="MULTIDRUG RESISTANCE PROTEIN MDTA"/>
    <property type="match status" value="1"/>
</dbReference>
<evidence type="ECO:0000259" key="3">
    <source>
        <dbReference type="Pfam" id="PF25917"/>
    </source>
</evidence>
<feature type="domain" description="YknX-like C-terminal permuted SH3-like" evidence="5">
    <location>
        <begin position="297"/>
        <end position="365"/>
    </location>
</feature>
<accession>A0A4R6WJI3</accession>
<proteinExistence type="inferred from homology"/>
<dbReference type="InterPro" id="IPR058625">
    <property type="entry name" value="MdtA-like_BSH"/>
</dbReference>
<name>A0A4R6WJI3_9PROT</name>
<gene>
    <name evidence="6" type="ORF">A8950_3085</name>
</gene>
<dbReference type="Gene3D" id="1.10.287.470">
    <property type="entry name" value="Helix hairpin bin"/>
    <property type="match status" value="1"/>
</dbReference>
<dbReference type="Gene3D" id="2.40.420.20">
    <property type="match status" value="1"/>
</dbReference>
<dbReference type="Gene3D" id="2.40.50.100">
    <property type="match status" value="1"/>
</dbReference>
<keyword evidence="2" id="KW-0812">Transmembrane</keyword>
<evidence type="ECO:0000313" key="7">
    <source>
        <dbReference type="Proteomes" id="UP000295783"/>
    </source>
</evidence>
<dbReference type="Proteomes" id="UP000295783">
    <property type="component" value="Unassembled WGS sequence"/>
</dbReference>
<evidence type="ECO:0000313" key="6">
    <source>
        <dbReference type="EMBL" id="TDQ80552.1"/>
    </source>
</evidence>
<comment type="similarity">
    <text evidence="1">Belongs to the membrane fusion protein (MFP) (TC 8.A.1) family.</text>
</comment>
<dbReference type="GO" id="GO:0015562">
    <property type="term" value="F:efflux transmembrane transporter activity"/>
    <property type="evidence" value="ECO:0007669"/>
    <property type="project" value="TreeGrafter"/>
</dbReference>
<evidence type="ECO:0000256" key="2">
    <source>
        <dbReference type="SAM" id="Phobius"/>
    </source>
</evidence>
<dbReference type="OrthoDB" id="9806939at2"/>
<keyword evidence="2" id="KW-0472">Membrane</keyword>
<dbReference type="FunFam" id="2.40.30.170:FF:000010">
    <property type="entry name" value="Efflux RND transporter periplasmic adaptor subunit"/>
    <property type="match status" value="1"/>
</dbReference>
<dbReference type="Gene3D" id="2.40.30.170">
    <property type="match status" value="1"/>
</dbReference>
<dbReference type="Pfam" id="PF25954">
    <property type="entry name" value="Beta-barrel_RND_2"/>
    <property type="match status" value="1"/>
</dbReference>
<dbReference type="InterPro" id="IPR006143">
    <property type="entry name" value="RND_pump_MFP"/>
</dbReference>
<dbReference type="Pfam" id="PF25989">
    <property type="entry name" value="YknX_C"/>
    <property type="match status" value="1"/>
</dbReference>
<comment type="caution">
    <text evidence="6">The sequence shown here is derived from an EMBL/GenBank/DDBJ whole genome shotgun (WGS) entry which is preliminary data.</text>
</comment>
<sequence length="368" mass="38604">MQPPARSRLPRLIAVGVLALLGGGLYLLRDHMPDWRPGDLLPASNAAPARPAASPPAVPVYVATAQSETLIRRTRAVGTLTASDRVTISPEIAGRVVSISDKEGATVREGDLLAELDTAIYRAQIADATAKKVLWEANAERARSLMAKGAGTPKALDEAIAELSMAEAALNLANANLAKTRITAPFGGDLGLRQVSIGEYLSPGQAIFTLSRIDLLNVDFTLPQTELAIIRPGTPVGIRTDAFPGESFTGAIVAVDPNLDPTSRAVSIRATIDNPGGRLKPGLFIEVDIEASQIADAVTVPEEALVARGDRVFVYVVTDGRADLVQVETGLRESGKVQIVSGLAAGAVVVTDGQIKLRPGAEIKIVEP</sequence>
<dbReference type="AlphaFoldDB" id="A0A4R6WJI3"/>
<feature type="domain" description="CusB-like beta-barrel" evidence="4">
    <location>
        <begin position="219"/>
        <end position="292"/>
    </location>
</feature>
<dbReference type="Pfam" id="PF25917">
    <property type="entry name" value="BSH_RND"/>
    <property type="match status" value="1"/>
</dbReference>
<organism evidence="6 7">
    <name type="scientific">Dongia mobilis</name>
    <dbReference type="NCBI Taxonomy" id="578943"/>
    <lineage>
        <taxon>Bacteria</taxon>
        <taxon>Pseudomonadati</taxon>
        <taxon>Pseudomonadota</taxon>
        <taxon>Alphaproteobacteria</taxon>
        <taxon>Rhodospirillales</taxon>
        <taxon>Dongiaceae</taxon>
        <taxon>Dongia</taxon>
    </lineage>
</organism>
<keyword evidence="2" id="KW-1133">Transmembrane helix</keyword>
<dbReference type="EMBL" id="SNYW01000011">
    <property type="protein sequence ID" value="TDQ80552.1"/>
    <property type="molecule type" value="Genomic_DNA"/>
</dbReference>
<dbReference type="InterPro" id="IPR058637">
    <property type="entry name" value="YknX-like_C"/>
</dbReference>
<keyword evidence="7" id="KW-1185">Reference proteome</keyword>
<feature type="domain" description="Multidrug resistance protein MdtA-like barrel-sandwich hybrid" evidence="3">
    <location>
        <begin position="85"/>
        <end position="207"/>
    </location>
</feature>
<dbReference type="NCBIfam" id="TIGR01730">
    <property type="entry name" value="RND_mfp"/>
    <property type="match status" value="1"/>
</dbReference>
<dbReference type="GO" id="GO:1990281">
    <property type="term" value="C:efflux pump complex"/>
    <property type="evidence" value="ECO:0007669"/>
    <property type="project" value="TreeGrafter"/>
</dbReference>
<evidence type="ECO:0000256" key="1">
    <source>
        <dbReference type="ARBA" id="ARBA00009477"/>
    </source>
</evidence>
<feature type="transmembrane region" description="Helical" evidence="2">
    <location>
        <begin position="12"/>
        <end position="28"/>
    </location>
</feature>
<protein>
    <submittedName>
        <fullName evidence="6">Membrane fusion protein (Multidrug efflux system)</fullName>
    </submittedName>
</protein>
<dbReference type="SUPFAM" id="SSF111369">
    <property type="entry name" value="HlyD-like secretion proteins"/>
    <property type="match status" value="1"/>
</dbReference>
<dbReference type="RefSeq" id="WP_133614537.1">
    <property type="nucleotide sequence ID" value="NZ_SNYW01000011.1"/>
</dbReference>
<dbReference type="InterPro" id="IPR058792">
    <property type="entry name" value="Beta-barrel_RND_2"/>
</dbReference>